<dbReference type="InterPro" id="IPR000385">
    <property type="entry name" value="MoaA_NifB_PqqE_Fe-S-bd_CS"/>
</dbReference>
<dbReference type="PROSITE" id="PS01305">
    <property type="entry name" value="MOAA_NIFB_PQQE"/>
    <property type="match status" value="1"/>
</dbReference>
<dbReference type="InterPro" id="IPR007197">
    <property type="entry name" value="rSAM"/>
</dbReference>
<dbReference type="Proteomes" id="UP000305778">
    <property type="component" value="Unassembled WGS sequence"/>
</dbReference>
<keyword evidence="4" id="KW-0479">Metal-binding</keyword>
<dbReference type="Gene3D" id="3.20.20.70">
    <property type="entry name" value="Aldolase class I"/>
    <property type="match status" value="1"/>
</dbReference>
<dbReference type="AlphaFoldDB" id="A0A4V5N040"/>
<dbReference type="SFLD" id="SFLDS00029">
    <property type="entry name" value="Radical_SAM"/>
    <property type="match status" value="1"/>
</dbReference>
<dbReference type="EMBL" id="SUMC01000013">
    <property type="protein sequence ID" value="TKA10499.1"/>
    <property type="molecule type" value="Genomic_DNA"/>
</dbReference>
<dbReference type="InterPro" id="IPR023867">
    <property type="entry name" value="Sulphatase_maturase_rSAM"/>
</dbReference>
<dbReference type="InterPro" id="IPR058240">
    <property type="entry name" value="rSAM_sf"/>
</dbReference>
<protein>
    <submittedName>
        <fullName evidence="9">FxsB family radical SAM/SPASM domain protein</fullName>
    </submittedName>
</protein>
<dbReference type="CDD" id="cd01335">
    <property type="entry name" value="Radical_SAM"/>
    <property type="match status" value="1"/>
</dbReference>
<dbReference type="OrthoDB" id="9782387at2"/>
<evidence type="ECO:0000259" key="8">
    <source>
        <dbReference type="PROSITE" id="PS51918"/>
    </source>
</evidence>
<evidence type="ECO:0000313" key="10">
    <source>
        <dbReference type="Proteomes" id="UP000305778"/>
    </source>
</evidence>
<evidence type="ECO:0000256" key="1">
    <source>
        <dbReference type="ARBA" id="ARBA00001966"/>
    </source>
</evidence>
<evidence type="ECO:0000256" key="7">
    <source>
        <dbReference type="SAM" id="MobiDB-lite"/>
    </source>
</evidence>
<dbReference type="PANTHER" id="PTHR43273">
    <property type="entry name" value="ANAEROBIC SULFATASE-MATURATING ENZYME HOMOLOG ASLB-RELATED"/>
    <property type="match status" value="1"/>
</dbReference>
<keyword evidence="5" id="KW-0408">Iron</keyword>
<proteinExistence type="predicted"/>
<accession>A0A4V5N040</accession>
<dbReference type="NCBIfam" id="TIGR04269">
    <property type="entry name" value="SAM_SPASM_FxsB"/>
    <property type="match status" value="1"/>
</dbReference>
<evidence type="ECO:0000256" key="3">
    <source>
        <dbReference type="ARBA" id="ARBA00022691"/>
    </source>
</evidence>
<keyword evidence="10" id="KW-1185">Reference proteome</keyword>
<evidence type="ECO:0000313" key="9">
    <source>
        <dbReference type="EMBL" id="TKA10499.1"/>
    </source>
</evidence>
<dbReference type="GO" id="GO:0046872">
    <property type="term" value="F:metal ion binding"/>
    <property type="evidence" value="ECO:0007669"/>
    <property type="project" value="UniProtKB-KW"/>
</dbReference>
<keyword evidence="3" id="KW-0949">S-adenosyl-L-methionine</keyword>
<dbReference type="GO" id="GO:0016491">
    <property type="term" value="F:oxidoreductase activity"/>
    <property type="evidence" value="ECO:0007669"/>
    <property type="project" value="InterPro"/>
</dbReference>
<dbReference type="PANTHER" id="PTHR43273:SF8">
    <property type="entry name" value="RADICAL SAM DOMAIN PROTEIN"/>
    <property type="match status" value="1"/>
</dbReference>
<keyword evidence="6" id="KW-0411">Iron-sulfur</keyword>
<comment type="cofactor">
    <cofactor evidence="1">
        <name>[4Fe-4S] cluster</name>
        <dbReference type="ChEBI" id="CHEBI:49883"/>
    </cofactor>
</comment>
<dbReference type="SFLD" id="SFLDG01386">
    <property type="entry name" value="main_SPASM_domain-containing"/>
    <property type="match status" value="1"/>
</dbReference>
<dbReference type="PROSITE" id="PS51918">
    <property type="entry name" value="RADICAL_SAM"/>
    <property type="match status" value="1"/>
</dbReference>
<evidence type="ECO:0000256" key="6">
    <source>
        <dbReference type="ARBA" id="ARBA00023014"/>
    </source>
</evidence>
<reference evidence="9 10" key="1">
    <citation type="submission" date="2019-04" db="EMBL/GenBank/DDBJ databases">
        <title>Streptomyces oryziradicis sp. nov., a novel actinomycete isolated from rhizosphere soil of rice (Oryza sativa L.).</title>
        <authorList>
            <person name="Li C."/>
        </authorList>
    </citation>
    <scope>NUCLEOTIDE SEQUENCE [LARGE SCALE GENOMIC DNA]</scope>
    <source>
        <strain evidence="9 10">NEAU-C40</strain>
    </source>
</reference>
<evidence type="ECO:0000256" key="4">
    <source>
        <dbReference type="ARBA" id="ARBA00022723"/>
    </source>
</evidence>
<dbReference type="InterPro" id="IPR013785">
    <property type="entry name" value="Aldolase_TIM"/>
</dbReference>
<evidence type="ECO:0000256" key="2">
    <source>
        <dbReference type="ARBA" id="ARBA00022485"/>
    </source>
</evidence>
<dbReference type="InterPro" id="IPR026335">
    <property type="entry name" value="rSAM_SPASM_FxsB"/>
</dbReference>
<dbReference type="SFLD" id="SFLDG01067">
    <property type="entry name" value="SPASM/twitch_domain_containing"/>
    <property type="match status" value="1"/>
</dbReference>
<evidence type="ECO:0000256" key="5">
    <source>
        <dbReference type="ARBA" id="ARBA00023004"/>
    </source>
</evidence>
<gene>
    <name evidence="9" type="ORF">FCI23_16000</name>
</gene>
<name>A0A4V5N040_9ACTN</name>
<feature type="domain" description="Radical SAM core" evidence="8">
    <location>
        <begin position="47"/>
        <end position="301"/>
    </location>
</feature>
<dbReference type="GO" id="GO:0051539">
    <property type="term" value="F:4 iron, 4 sulfur cluster binding"/>
    <property type="evidence" value="ECO:0007669"/>
    <property type="project" value="UniProtKB-KW"/>
</dbReference>
<comment type="caution">
    <text evidence="9">The sequence shown here is derived from an EMBL/GenBank/DDBJ whole genome shotgun (WGS) entry which is preliminary data.</text>
</comment>
<organism evidence="9 10">
    <name type="scientific">Actinacidiphila oryziradicis</name>
    <dbReference type="NCBI Taxonomy" id="2571141"/>
    <lineage>
        <taxon>Bacteria</taxon>
        <taxon>Bacillati</taxon>
        <taxon>Actinomycetota</taxon>
        <taxon>Actinomycetes</taxon>
        <taxon>Kitasatosporales</taxon>
        <taxon>Streptomycetaceae</taxon>
        <taxon>Actinacidiphila</taxon>
    </lineage>
</organism>
<dbReference type="SFLD" id="SFLDG01072">
    <property type="entry name" value="dehydrogenase_like"/>
    <property type="match status" value="1"/>
</dbReference>
<dbReference type="SUPFAM" id="SSF102114">
    <property type="entry name" value="Radical SAM enzymes"/>
    <property type="match status" value="1"/>
</dbReference>
<sequence length="440" mass="47439">MFGTTGGGGAVPALSRQEPRTASDTALAPWPLAVLDVPGLRRDGLRPTALRQFILKVHSRCNLSCTYCYIYHAADASWRSHPARATGDTMRRTALRIAEHVDRHRLSEVRVDLHGGEPLMSGPEAVLEYVAEVRAVLPGSCELRTSVQTNGTLLTESGLGELARAGVRVGLSLDGGNAALNHRRVDHTGRPSWPAAERAARLLARHPGTYAGLLCTIDLNADPAEVYTSLAELRPPTADLLLPHANWSHPPPGLPLRAPEAVRTGNPAAAPYGDWLAAVFDLWWDADRSERPHPRIRLFTEIIALLLGLPSTTESVGLSPVAALIVETDGSIEQVDSLKSAYEGATRTGLDVFRHTFDEALDHPGMVARQLGTTALGRACHSCPVLRVCGGGNYAHRYREGSGFRHPSVYCADLERLIRHIATRLAAVVPPLVPPNGRTA</sequence>
<keyword evidence="2" id="KW-0004">4Fe-4S</keyword>
<dbReference type="Pfam" id="PF04055">
    <property type="entry name" value="Radical_SAM"/>
    <property type="match status" value="1"/>
</dbReference>
<feature type="compositionally biased region" description="Gly residues" evidence="7">
    <location>
        <begin position="1"/>
        <end position="10"/>
    </location>
</feature>
<feature type="region of interest" description="Disordered" evidence="7">
    <location>
        <begin position="1"/>
        <end position="22"/>
    </location>
</feature>